<keyword evidence="2" id="KW-1185">Reference proteome</keyword>
<organism evidence="1 2">
    <name type="scientific">Cuscuta campestris</name>
    <dbReference type="NCBI Taxonomy" id="132261"/>
    <lineage>
        <taxon>Eukaryota</taxon>
        <taxon>Viridiplantae</taxon>
        <taxon>Streptophyta</taxon>
        <taxon>Embryophyta</taxon>
        <taxon>Tracheophyta</taxon>
        <taxon>Spermatophyta</taxon>
        <taxon>Magnoliopsida</taxon>
        <taxon>eudicotyledons</taxon>
        <taxon>Gunneridae</taxon>
        <taxon>Pentapetalae</taxon>
        <taxon>asterids</taxon>
        <taxon>lamiids</taxon>
        <taxon>Solanales</taxon>
        <taxon>Convolvulaceae</taxon>
        <taxon>Cuscuteae</taxon>
        <taxon>Cuscuta</taxon>
        <taxon>Cuscuta subgen. Grammica</taxon>
        <taxon>Cuscuta sect. Cleistogrammica</taxon>
    </lineage>
</organism>
<dbReference type="Proteomes" id="UP000595140">
    <property type="component" value="Unassembled WGS sequence"/>
</dbReference>
<proteinExistence type="predicted"/>
<name>A0A484L5R0_9ASTE</name>
<reference evidence="1 2" key="1">
    <citation type="submission" date="2018-04" db="EMBL/GenBank/DDBJ databases">
        <authorList>
            <person name="Vogel A."/>
        </authorList>
    </citation>
    <scope>NUCLEOTIDE SEQUENCE [LARGE SCALE GENOMIC DNA]</scope>
</reference>
<accession>A0A484L5R0</accession>
<protein>
    <submittedName>
        <fullName evidence="1">Uncharacterized protein</fullName>
    </submittedName>
</protein>
<sequence>MDTTPLHLRILLRLKEWGTPCARLVIVTSHIMERLAIDIPTLFQTVVVCVGMHSPAIHYVEQPSTLDNESGGLGEDHLF</sequence>
<evidence type="ECO:0000313" key="1">
    <source>
        <dbReference type="EMBL" id="VFQ71669.1"/>
    </source>
</evidence>
<dbReference type="AlphaFoldDB" id="A0A484L5R0"/>
<dbReference type="EMBL" id="OOIL02001046">
    <property type="protein sequence ID" value="VFQ71669.1"/>
    <property type="molecule type" value="Genomic_DNA"/>
</dbReference>
<gene>
    <name evidence="1" type="ORF">CCAM_LOCUS13445</name>
</gene>
<evidence type="ECO:0000313" key="2">
    <source>
        <dbReference type="Proteomes" id="UP000595140"/>
    </source>
</evidence>